<sequence length="168" mass="18064">RRCQFWTRCDTAALLSNPSLIRLLAIDIMTGCQLITASSVVLFITVLLAVGCESVPGPQRAIISSSGADVCNGVPIPASQQRQGVCGRRLYYLWEGACCWYCRAMRVVKHRPDLLPQLNSGDFRHFNFTECRVDHMLVKRGSSSGSSSSGSSSSGSSGGITSSSAMPK</sequence>
<dbReference type="AlphaFoldDB" id="A0A1I8IPM6"/>
<proteinExistence type="predicted"/>
<keyword evidence="2" id="KW-1185">Reference proteome</keyword>
<accession>A0A1I8IPM6</accession>
<reference evidence="3" key="1">
    <citation type="submission" date="2016-11" db="UniProtKB">
        <authorList>
            <consortium name="WormBaseParasite"/>
        </authorList>
    </citation>
    <scope>IDENTIFICATION</scope>
</reference>
<feature type="region of interest" description="Disordered" evidence="1">
    <location>
        <begin position="141"/>
        <end position="168"/>
    </location>
</feature>
<dbReference type="WBParaSite" id="maker-uti_cns_0014762-snap-gene-0.2-mRNA-1">
    <property type="protein sequence ID" value="maker-uti_cns_0014762-snap-gene-0.2-mRNA-1"/>
    <property type="gene ID" value="maker-uti_cns_0014762-snap-gene-0.2"/>
</dbReference>
<protein>
    <submittedName>
        <fullName evidence="3">Yippee domain-containing protein</fullName>
    </submittedName>
</protein>
<evidence type="ECO:0000313" key="3">
    <source>
        <dbReference type="WBParaSite" id="maker-uti_cns_0014762-snap-gene-0.2-mRNA-1"/>
    </source>
</evidence>
<evidence type="ECO:0000313" key="2">
    <source>
        <dbReference type="Proteomes" id="UP000095280"/>
    </source>
</evidence>
<evidence type="ECO:0000256" key="1">
    <source>
        <dbReference type="SAM" id="MobiDB-lite"/>
    </source>
</evidence>
<organism evidence="2 3">
    <name type="scientific">Macrostomum lignano</name>
    <dbReference type="NCBI Taxonomy" id="282301"/>
    <lineage>
        <taxon>Eukaryota</taxon>
        <taxon>Metazoa</taxon>
        <taxon>Spiralia</taxon>
        <taxon>Lophotrochozoa</taxon>
        <taxon>Platyhelminthes</taxon>
        <taxon>Rhabditophora</taxon>
        <taxon>Macrostomorpha</taxon>
        <taxon>Macrostomida</taxon>
        <taxon>Macrostomidae</taxon>
        <taxon>Macrostomum</taxon>
    </lineage>
</organism>
<dbReference type="Proteomes" id="UP000095280">
    <property type="component" value="Unplaced"/>
</dbReference>
<name>A0A1I8IPM6_9PLAT</name>